<accession>A0ABP6L5V6</accession>
<dbReference type="InterPro" id="IPR042271">
    <property type="entry name" value="Zinicin_2_N"/>
</dbReference>
<feature type="compositionally biased region" description="Basic and acidic residues" evidence="1">
    <location>
        <begin position="1"/>
        <end position="38"/>
    </location>
</feature>
<proteinExistence type="predicted"/>
<evidence type="ECO:0000313" key="2">
    <source>
        <dbReference type="EMBL" id="GAA3033700.1"/>
    </source>
</evidence>
<reference evidence="3" key="1">
    <citation type="journal article" date="2019" name="Int. J. Syst. Evol. Microbiol.">
        <title>The Global Catalogue of Microorganisms (GCM) 10K type strain sequencing project: providing services to taxonomists for standard genome sequencing and annotation.</title>
        <authorList>
            <consortium name="The Broad Institute Genomics Platform"/>
            <consortium name="The Broad Institute Genome Sequencing Center for Infectious Disease"/>
            <person name="Wu L."/>
            <person name="Ma J."/>
        </authorList>
    </citation>
    <scope>NUCLEOTIDE SEQUENCE [LARGE SCALE GENOMIC DNA]</scope>
    <source>
        <strain evidence="3">JCM 14234</strain>
    </source>
</reference>
<protein>
    <submittedName>
        <fullName evidence="2">Zinc-dependent metalloprotease</fullName>
    </submittedName>
</protein>
<dbReference type="PANTHER" id="PTHR39420">
    <property type="match status" value="1"/>
</dbReference>
<dbReference type="EMBL" id="BAAAVS010000020">
    <property type="protein sequence ID" value="GAA3033700.1"/>
    <property type="molecule type" value="Genomic_DNA"/>
</dbReference>
<dbReference type="NCBIfam" id="TIGR03624">
    <property type="entry name" value="putative hydrolase"/>
    <property type="match status" value="1"/>
</dbReference>
<dbReference type="Gene3D" id="1.20.150.30">
    <property type="entry name" value="Zincin-like metallopeptidase, N-terminal domain"/>
    <property type="match status" value="1"/>
</dbReference>
<gene>
    <name evidence="2" type="ORF">GCM10010528_13390</name>
</gene>
<sequence length="408" mass="43450">MNGAGERRDQGAERRDQGAERRDQGAERRDQGAERRDQLPAIDWEVAAGIGRRLARSGPAMTEYTRNQVYAELADASARAEAPVRELTGLADGLAVPAARVIDREDWITASANSMRSMMAAAADVAAAGDDGVPATDSGGVSATDSGGVSAPAAGGLMTALTAKAGGFQAGGLLAFLSGAILGQYDPFTADPVTGDDGVLLLVAPNIVNVERKLKAVPADFRLWVCLHEVTHRVQFSANPWLRDYMVDNLATLAAEGAETTAQLVTRIAAAVRSDKPREPGVLGVMQLLQSPEQYEAFANLMMLGTLLEGHADHVMDAVGPAHVPTVERIRAGFDARRTAPRNPIARIMRALIGMDAKMAQYIRGKAFTDHVVGAVGMGPFNTIWTGPETLPRPDEIDEPDRWIARVL</sequence>
<feature type="region of interest" description="Disordered" evidence="1">
    <location>
        <begin position="1"/>
        <end position="40"/>
    </location>
</feature>
<dbReference type="NCBIfam" id="TIGR03883">
    <property type="entry name" value="DUF2342_F420"/>
    <property type="match status" value="1"/>
</dbReference>
<comment type="caution">
    <text evidence="2">The sequence shown here is derived from an EMBL/GenBank/DDBJ whole genome shotgun (WGS) entry which is preliminary data.</text>
</comment>
<name>A0ABP6L5V6_9ACTN</name>
<dbReference type="SUPFAM" id="SSF55486">
    <property type="entry name" value="Metalloproteases ('zincins'), catalytic domain"/>
    <property type="match status" value="1"/>
</dbReference>
<dbReference type="Proteomes" id="UP001501035">
    <property type="component" value="Unassembled WGS sequence"/>
</dbReference>
<dbReference type="InterPro" id="IPR018766">
    <property type="entry name" value="Zinicin_2"/>
</dbReference>
<evidence type="ECO:0000256" key="1">
    <source>
        <dbReference type="SAM" id="MobiDB-lite"/>
    </source>
</evidence>
<dbReference type="Pfam" id="PF10103">
    <property type="entry name" value="Zincin_2"/>
    <property type="match status" value="1"/>
</dbReference>
<dbReference type="PANTHER" id="PTHR39420:SF1">
    <property type="entry name" value="HYDROLASE"/>
    <property type="match status" value="1"/>
</dbReference>
<keyword evidence="2" id="KW-0378">Hydrolase</keyword>
<dbReference type="InterPro" id="IPR022454">
    <property type="entry name" value="CHP03883_F420-assoc"/>
</dbReference>
<dbReference type="GO" id="GO:0008237">
    <property type="term" value="F:metallopeptidase activity"/>
    <property type="evidence" value="ECO:0007669"/>
    <property type="project" value="UniProtKB-KW"/>
</dbReference>
<keyword evidence="2" id="KW-0482">Metalloprotease</keyword>
<organism evidence="2 3">
    <name type="scientific">Gordonia defluvii</name>
    <dbReference type="NCBI Taxonomy" id="283718"/>
    <lineage>
        <taxon>Bacteria</taxon>
        <taxon>Bacillati</taxon>
        <taxon>Actinomycetota</taxon>
        <taxon>Actinomycetes</taxon>
        <taxon>Mycobacteriales</taxon>
        <taxon>Gordoniaceae</taxon>
        <taxon>Gordonia</taxon>
    </lineage>
</organism>
<keyword evidence="2" id="KW-0645">Protease</keyword>
<evidence type="ECO:0000313" key="3">
    <source>
        <dbReference type="Proteomes" id="UP001501035"/>
    </source>
</evidence>
<keyword evidence="3" id="KW-1185">Reference proteome</keyword>